<keyword evidence="3" id="KW-1185">Reference proteome</keyword>
<protein>
    <submittedName>
        <fullName evidence="2">Uncharacterized protein</fullName>
    </submittedName>
</protein>
<dbReference type="Proteomes" id="UP000270094">
    <property type="component" value="Unassembled WGS sequence"/>
</dbReference>
<proteinExistence type="predicted"/>
<feature type="compositionally biased region" description="Basic and acidic residues" evidence="1">
    <location>
        <begin position="150"/>
        <end position="159"/>
    </location>
</feature>
<dbReference type="AlphaFoldDB" id="A0A3P7KPU7"/>
<evidence type="ECO:0000256" key="1">
    <source>
        <dbReference type="SAM" id="MobiDB-lite"/>
    </source>
</evidence>
<feature type="region of interest" description="Disordered" evidence="1">
    <location>
        <begin position="1"/>
        <end position="41"/>
    </location>
</feature>
<feature type="region of interest" description="Disordered" evidence="1">
    <location>
        <begin position="73"/>
        <end position="104"/>
    </location>
</feature>
<accession>A0A3P7KPU7</accession>
<evidence type="ECO:0000313" key="3">
    <source>
        <dbReference type="Proteomes" id="UP000270094"/>
    </source>
</evidence>
<evidence type="ECO:0000313" key="2">
    <source>
        <dbReference type="EMBL" id="VDM69738.1"/>
    </source>
</evidence>
<reference evidence="2 3" key="1">
    <citation type="submission" date="2018-11" db="EMBL/GenBank/DDBJ databases">
        <authorList>
            <consortium name="Pathogen Informatics"/>
        </authorList>
    </citation>
    <scope>NUCLEOTIDE SEQUENCE [LARGE SCALE GENOMIC DNA]</scope>
</reference>
<dbReference type="EMBL" id="UYYB01013374">
    <property type="protein sequence ID" value="VDM69738.1"/>
    <property type="molecule type" value="Genomic_DNA"/>
</dbReference>
<organism evidence="2 3">
    <name type="scientific">Strongylus vulgaris</name>
    <name type="common">Blood worm</name>
    <dbReference type="NCBI Taxonomy" id="40348"/>
    <lineage>
        <taxon>Eukaryota</taxon>
        <taxon>Metazoa</taxon>
        <taxon>Ecdysozoa</taxon>
        <taxon>Nematoda</taxon>
        <taxon>Chromadorea</taxon>
        <taxon>Rhabditida</taxon>
        <taxon>Rhabditina</taxon>
        <taxon>Rhabditomorpha</taxon>
        <taxon>Strongyloidea</taxon>
        <taxon>Strongylidae</taxon>
        <taxon>Strongylus</taxon>
    </lineage>
</organism>
<feature type="compositionally biased region" description="Acidic residues" evidence="1">
    <location>
        <begin position="1"/>
        <end position="10"/>
    </location>
</feature>
<sequence length="196" mass="21298">MDVSSGDESDGPIPTATTVSVPTSTVPAAPAKIQPTPEEKKRIEDNIQALMREFERKRLEEKIRKVASIPPAPLKIQPLPVPEEEVKSNTVSTSGLYPNEDKPMAVEDCSTNEANHQPLIKSETCSITHSSPDDAVTSAEPVSVTTVKTESNDVKKDDNACELPSSSVEVPPVPVYEEIEQCIYKVESKKKAVSLM</sequence>
<dbReference type="OrthoDB" id="5838894at2759"/>
<feature type="region of interest" description="Disordered" evidence="1">
    <location>
        <begin position="126"/>
        <end position="168"/>
    </location>
</feature>
<name>A0A3P7KPU7_STRVU</name>
<feature type="compositionally biased region" description="Low complexity" evidence="1">
    <location>
        <begin position="14"/>
        <end position="31"/>
    </location>
</feature>
<gene>
    <name evidence="2" type="ORF">SVUK_LOCUS4736</name>
</gene>